<keyword evidence="8 13" id="KW-0812">Transmembrane</keyword>
<evidence type="ECO:0000256" key="12">
    <source>
        <dbReference type="ARBA" id="ARBA00031636"/>
    </source>
</evidence>
<feature type="transmembrane region" description="Helical" evidence="13">
    <location>
        <begin position="346"/>
        <end position="366"/>
    </location>
</feature>
<evidence type="ECO:0000256" key="6">
    <source>
        <dbReference type="ARBA" id="ARBA00022449"/>
    </source>
</evidence>
<evidence type="ECO:0000313" key="15">
    <source>
        <dbReference type="Proteomes" id="UP000465062"/>
    </source>
</evidence>
<evidence type="ECO:0000256" key="9">
    <source>
        <dbReference type="ARBA" id="ARBA00022989"/>
    </source>
</evidence>
<evidence type="ECO:0000256" key="13">
    <source>
        <dbReference type="SAM" id="Phobius"/>
    </source>
</evidence>
<feature type="transmembrane region" description="Helical" evidence="13">
    <location>
        <begin position="157"/>
        <end position="182"/>
    </location>
</feature>
<evidence type="ECO:0000256" key="10">
    <source>
        <dbReference type="ARBA" id="ARBA00023065"/>
    </source>
</evidence>
<evidence type="ECO:0000256" key="5">
    <source>
        <dbReference type="ARBA" id="ARBA00022448"/>
    </source>
</evidence>
<proteinExistence type="inferred from homology"/>
<dbReference type="InterPro" id="IPR002528">
    <property type="entry name" value="MATE_fam"/>
</dbReference>
<evidence type="ECO:0000256" key="3">
    <source>
        <dbReference type="ARBA" id="ARBA00010199"/>
    </source>
</evidence>
<keyword evidence="10" id="KW-0406">Ion transport</keyword>
<dbReference type="GO" id="GO:0042910">
    <property type="term" value="F:xenobiotic transmembrane transporter activity"/>
    <property type="evidence" value="ECO:0007669"/>
    <property type="project" value="InterPro"/>
</dbReference>
<dbReference type="CDD" id="cd13137">
    <property type="entry name" value="MATE_NorM_like"/>
    <property type="match status" value="1"/>
</dbReference>
<evidence type="ECO:0000256" key="11">
    <source>
        <dbReference type="ARBA" id="ARBA00023136"/>
    </source>
</evidence>
<reference evidence="14 15" key="1">
    <citation type="submission" date="2019-06" db="EMBL/GenBank/DDBJ databases">
        <title>An operon consisting of a P-type ATPase gene and a transcriptional regular gene given the different cadmium resistance in Bacillus vietamensis 151-6 and Bacillus marisflavi 151-25.</title>
        <authorList>
            <person name="Yu X."/>
        </authorList>
    </citation>
    <scope>NUCLEOTIDE SEQUENCE [LARGE SCALE GENOMIC DNA]</scope>
    <source>
        <strain evidence="14 15">151-6</strain>
    </source>
</reference>
<dbReference type="PANTHER" id="PTHR43298">
    <property type="entry name" value="MULTIDRUG RESISTANCE PROTEIN NORM-RELATED"/>
    <property type="match status" value="1"/>
</dbReference>
<dbReference type="AlphaFoldDB" id="A0A6I6UVU0"/>
<keyword evidence="7" id="KW-1003">Cell membrane</keyword>
<evidence type="ECO:0000313" key="14">
    <source>
        <dbReference type="EMBL" id="QHE63881.1"/>
    </source>
</evidence>
<feature type="transmembrane region" description="Helical" evidence="13">
    <location>
        <begin position="247"/>
        <end position="267"/>
    </location>
</feature>
<gene>
    <name evidence="14" type="ORF">FHE72_19190</name>
</gene>
<accession>A0A6I6UVU0</accession>
<dbReference type="Proteomes" id="UP000465062">
    <property type="component" value="Chromosome"/>
</dbReference>
<feature type="transmembrane region" description="Helical" evidence="13">
    <location>
        <begin position="86"/>
        <end position="103"/>
    </location>
</feature>
<dbReference type="GO" id="GO:0015297">
    <property type="term" value="F:antiporter activity"/>
    <property type="evidence" value="ECO:0007669"/>
    <property type="project" value="UniProtKB-KW"/>
</dbReference>
<name>A0A6I6UVU0_9BACI</name>
<feature type="transmembrane region" description="Helical" evidence="13">
    <location>
        <begin position="188"/>
        <end position="206"/>
    </location>
</feature>
<dbReference type="NCBIfam" id="TIGR00797">
    <property type="entry name" value="matE"/>
    <property type="match status" value="1"/>
</dbReference>
<comment type="function">
    <text evidence="1">Multidrug efflux pump.</text>
</comment>
<dbReference type="PIRSF" id="PIRSF006603">
    <property type="entry name" value="DinF"/>
    <property type="match status" value="1"/>
</dbReference>
<dbReference type="GO" id="GO:0005886">
    <property type="term" value="C:plasma membrane"/>
    <property type="evidence" value="ECO:0007669"/>
    <property type="project" value="UniProtKB-SubCell"/>
</dbReference>
<comment type="subcellular location">
    <subcellularLocation>
        <location evidence="2">Cell membrane</location>
        <topology evidence="2">Multi-pass membrane protein</topology>
    </subcellularLocation>
</comment>
<dbReference type="PANTHER" id="PTHR43298:SF4">
    <property type="entry name" value="DRUG_SODIUM ANTIPORTER"/>
    <property type="match status" value="1"/>
</dbReference>
<keyword evidence="5" id="KW-0813">Transport</keyword>
<organism evidence="14 15">
    <name type="scientific">Rossellomorea vietnamensis</name>
    <dbReference type="NCBI Taxonomy" id="218284"/>
    <lineage>
        <taxon>Bacteria</taxon>
        <taxon>Bacillati</taxon>
        <taxon>Bacillota</taxon>
        <taxon>Bacilli</taxon>
        <taxon>Bacillales</taxon>
        <taxon>Bacillaceae</taxon>
        <taxon>Rossellomorea</taxon>
    </lineage>
</organism>
<evidence type="ECO:0000256" key="2">
    <source>
        <dbReference type="ARBA" id="ARBA00004651"/>
    </source>
</evidence>
<evidence type="ECO:0000256" key="7">
    <source>
        <dbReference type="ARBA" id="ARBA00022475"/>
    </source>
</evidence>
<dbReference type="InterPro" id="IPR048279">
    <property type="entry name" value="MdtK-like"/>
</dbReference>
<dbReference type="Pfam" id="PF01554">
    <property type="entry name" value="MatE"/>
    <property type="match status" value="2"/>
</dbReference>
<evidence type="ECO:0000256" key="8">
    <source>
        <dbReference type="ARBA" id="ARBA00022692"/>
    </source>
</evidence>
<sequence>MIFAILALAIPAVVDNFFQTILGFVDTYFVAQIGLEEVTAVGVANTLLAVYIAVFMSLGVSVNVYVAKFSGSGNKEKTQNVAGQSILLALALGLVFGFVTIVFAEPLLRMMGLGGEVLQKGVIYFRIVGIPSLLISLMFSMNSILRGMKDTKTPMVVSIIINLLNILLDYILIFGFFIIPAFGLEGAAWATVISRLTGVLLLIIFLNKKKFVRKSTLFRWDSSLQKLLLQLATPAMGERLAMRIGQVLYFGIIVYMGTQLFAAHQIAGNIEVFSYMIGYGFATAATTLVSDYLGAQEYDLAKKAARYCVYLGIACMSIFGVFLFFGGEWIGSFFTVEEEAIKNIGIALKVDAFIQPILAIVLIMTGIYQGAENAKSPLYLTMIGIWIIRTLGVYLLGMYFGWGILGVWIAIGLDNAFRAYFLYRGFHNGKWLNNIEIVTDISYQKQRTL</sequence>
<keyword evidence="11 13" id="KW-0472">Membrane</keyword>
<dbReference type="GO" id="GO:0006811">
    <property type="term" value="P:monoatomic ion transport"/>
    <property type="evidence" value="ECO:0007669"/>
    <property type="project" value="UniProtKB-KW"/>
</dbReference>
<feature type="transmembrane region" description="Helical" evidence="13">
    <location>
        <begin position="123"/>
        <end position="145"/>
    </location>
</feature>
<evidence type="ECO:0000256" key="4">
    <source>
        <dbReference type="ARBA" id="ARBA00020268"/>
    </source>
</evidence>
<protein>
    <recommendedName>
        <fullName evidence="4">Probable multidrug resistance protein NorM</fullName>
    </recommendedName>
    <alternativeName>
        <fullName evidence="12">Multidrug-efflux transporter</fullName>
    </alternativeName>
</protein>
<feature type="transmembrane region" description="Helical" evidence="13">
    <location>
        <begin position="402"/>
        <end position="423"/>
    </location>
</feature>
<evidence type="ECO:0000256" key="1">
    <source>
        <dbReference type="ARBA" id="ARBA00003408"/>
    </source>
</evidence>
<feature type="transmembrane region" description="Helical" evidence="13">
    <location>
        <begin position="273"/>
        <end position="295"/>
    </location>
</feature>
<dbReference type="KEGG" id="bvq:FHE72_19190"/>
<feature type="transmembrane region" description="Helical" evidence="13">
    <location>
        <begin position="307"/>
        <end position="326"/>
    </location>
</feature>
<feature type="transmembrane region" description="Helical" evidence="13">
    <location>
        <begin position="47"/>
        <end position="66"/>
    </location>
</feature>
<keyword evidence="9 13" id="KW-1133">Transmembrane helix</keyword>
<dbReference type="InterPro" id="IPR050222">
    <property type="entry name" value="MATE_MdtK"/>
</dbReference>
<dbReference type="EMBL" id="CP047394">
    <property type="protein sequence ID" value="QHE63881.1"/>
    <property type="molecule type" value="Genomic_DNA"/>
</dbReference>
<keyword evidence="6" id="KW-0050">Antiport</keyword>
<comment type="similarity">
    <text evidence="3">Belongs to the multi antimicrobial extrusion (MATE) (TC 2.A.66.1) family.</text>
</comment>